<evidence type="ECO:0000313" key="2">
    <source>
        <dbReference type="EMBL" id="MBS7662755.1"/>
    </source>
</evidence>
<dbReference type="Gene3D" id="1.10.575.10">
    <property type="entry name" value="P1 Nuclease"/>
    <property type="match status" value="1"/>
</dbReference>
<name>A0ABS5Q1V6_9PSED</name>
<comment type="caution">
    <text evidence="2">The sequence shown here is derived from an EMBL/GenBank/DDBJ whole genome shotgun (WGS) entry which is preliminary data.</text>
</comment>
<evidence type="ECO:0000256" key="1">
    <source>
        <dbReference type="SAM" id="SignalP"/>
    </source>
</evidence>
<reference evidence="2 3" key="1">
    <citation type="journal article" date="2021" name="Syst. Appl. Microbiol.">
        <title>Pseudomonas lalucatii sp. nov. isolated from Vallgornera, a karstic cave in Mallorca, Western Mediterranean.</title>
        <authorList>
            <person name="Busquets A."/>
            <person name="Mulet M."/>
            <person name="Gomila M."/>
            <person name="Garcia-Valdes E."/>
        </authorList>
    </citation>
    <scope>NUCLEOTIDE SEQUENCE [LARGE SCALE GENOMIC DNA]</scope>
    <source>
        <strain evidence="2 3">R1b54</strain>
    </source>
</reference>
<gene>
    <name evidence="2" type="ORF">I0D00_12500</name>
</gene>
<dbReference type="EMBL" id="JADPMV010000001">
    <property type="protein sequence ID" value="MBS7662755.1"/>
    <property type="molecule type" value="Genomic_DNA"/>
</dbReference>
<keyword evidence="3" id="KW-1185">Reference proteome</keyword>
<organism evidence="2 3">
    <name type="scientific">Pseudomonas lalucatii</name>
    <dbReference type="NCBI Taxonomy" id="1424203"/>
    <lineage>
        <taxon>Bacteria</taxon>
        <taxon>Pseudomonadati</taxon>
        <taxon>Pseudomonadota</taxon>
        <taxon>Gammaproteobacteria</taxon>
        <taxon>Pseudomonadales</taxon>
        <taxon>Pseudomonadaceae</taxon>
        <taxon>Pseudomonas</taxon>
    </lineage>
</organism>
<protein>
    <submittedName>
        <fullName evidence="2">Phospholipase</fullName>
    </submittedName>
</protein>
<keyword evidence="1" id="KW-0732">Signal</keyword>
<dbReference type="InterPro" id="IPR008947">
    <property type="entry name" value="PLipase_C/P1_nuclease_dom_sf"/>
</dbReference>
<dbReference type="RefSeq" id="WP_213640046.1">
    <property type="nucleotide sequence ID" value="NZ_JADPMV010000001.1"/>
</dbReference>
<feature type="chain" id="PRO_5046464967" evidence="1">
    <location>
        <begin position="23"/>
        <end position="329"/>
    </location>
</feature>
<evidence type="ECO:0000313" key="3">
    <source>
        <dbReference type="Proteomes" id="UP001196601"/>
    </source>
</evidence>
<dbReference type="CDD" id="cd11009">
    <property type="entry name" value="Zn_dep_PLPC"/>
    <property type="match status" value="1"/>
</dbReference>
<feature type="signal peptide" evidence="1">
    <location>
        <begin position="1"/>
        <end position="22"/>
    </location>
</feature>
<proteinExistence type="predicted"/>
<dbReference type="Proteomes" id="UP001196601">
    <property type="component" value="Unassembled WGS sequence"/>
</dbReference>
<sequence length="329" mass="36578">MKTIPTLALGLGLAVCAGQAAAWSQPTHKHIVKDALAFMNSGSASAEMRRAYQFYVAAAGSEARAGEILGQAAYDVDDFKDTRLGGWWVGYEHAPVAGAAASLVNYTSYWHFINMARQGDAHGNDHGGYDYRYRKVDGSWSGDVDWYAMVYLYNRELKKSDFDSTEAHYRQGSRSNWQEHYGDFQTAAFQPIDNLAKYWFDQFKAAPSLQTIGYSLHATGDVAQPHHAWVTSGNGHSGWEGWVDDHYFSERLNDPSAVANLVGRYDPQQPLRDLLTQTAQVAYQHPEPLYDTSYATRLRVARELIPESIALTVNVLTKGANSFYGQGGL</sequence>
<dbReference type="InterPro" id="IPR001531">
    <property type="entry name" value="Zn_PLipaseC"/>
</dbReference>
<dbReference type="SUPFAM" id="SSF48537">
    <property type="entry name" value="Phospholipase C/P1 nuclease"/>
    <property type="match status" value="1"/>
</dbReference>
<accession>A0ABS5Q1V6</accession>